<evidence type="ECO:0000256" key="5">
    <source>
        <dbReference type="ARBA" id="ARBA00022692"/>
    </source>
</evidence>
<evidence type="ECO:0000256" key="1">
    <source>
        <dbReference type="ARBA" id="ARBA00003279"/>
    </source>
</evidence>
<comment type="caution">
    <text evidence="10">The sequence shown here is derived from an EMBL/GenBank/DDBJ whole genome shotgun (WGS) entry which is preliminary data.</text>
</comment>
<dbReference type="PATRIC" id="fig|1566026.4.peg.3457"/>
<dbReference type="PANTHER" id="PTHR23504">
    <property type="entry name" value="MAJOR FACILITATOR SUPERFAMILY DOMAIN-CONTAINING PROTEIN 10"/>
    <property type="match status" value="1"/>
</dbReference>
<feature type="transmembrane region" description="Helical" evidence="8">
    <location>
        <begin position="101"/>
        <end position="124"/>
    </location>
</feature>
<keyword evidence="7 8" id="KW-0472">Membrane</keyword>
<evidence type="ECO:0000256" key="8">
    <source>
        <dbReference type="SAM" id="Phobius"/>
    </source>
</evidence>
<gene>
    <name evidence="10" type="ORF">OB69_08115</name>
</gene>
<feature type="domain" description="Major facilitator superfamily (MFS) profile" evidence="9">
    <location>
        <begin position="7"/>
        <end position="401"/>
    </location>
</feature>
<comment type="function">
    <text evidence="1">Resistance to tetracycline by an active tetracycline efflux. This is an energy-dependent process that decreases the accumulation of the antibiotic in whole cells. This protein functions as a metal-tetracycline/H(+) antiporter.</text>
</comment>
<dbReference type="InterPro" id="IPR001958">
    <property type="entry name" value="Tet-R_TetA/multi-R_MdtG-like"/>
</dbReference>
<keyword evidence="5 8" id="KW-0812">Transmembrane</keyword>
<dbReference type="CDD" id="cd17388">
    <property type="entry name" value="MFS_TetA"/>
    <property type="match status" value="1"/>
</dbReference>
<keyword evidence="4" id="KW-0813">Transport</keyword>
<feature type="transmembrane region" description="Helical" evidence="8">
    <location>
        <begin position="136"/>
        <end position="158"/>
    </location>
</feature>
<evidence type="ECO:0000256" key="4">
    <source>
        <dbReference type="ARBA" id="ARBA00022448"/>
    </source>
</evidence>
<dbReference type="OrthoDB" id="9793283at2"/>
<dbReference type="PROSITE" id="PS50850">
    <property type="entry name" value="MFS"/>
    <property type="match status" value="1"/>
</dbReference>
<feature type="transmembrane region" description="Helical" evidence="8">
    <location>
        <begin position="372"/>
        <end position="394"/>
    </location>
</feature>
<dbReference type="PRINTS" id="PR01035">
    <property type="entry name" value="TCRTETA"/>
</dbReference>
<feature type="transmembrane region" description="Helical" evidence="8">
    <location>
        <begin position="78"/>
        <end position="95"/>
    </location>
</feature>
<evidence type="ECO:0000256" key="6">
    <source>
        <dbReference type="ARBA" id="ARBA00022989"/>
    </source>
</evidence>
<feature type="transmembrane region" description="Helical" evidence="8">
    <location>
        <begin position="7"/>
        <end position="27"/>
    </location>
</feature>
<proteinExistence type="inferred from homology"/>
<feature type="transmembrane region" description="Helical" evidence="8">
    <location>
        <begin position="283"/>
        <end position="301"/>
    </location>
</feature>
<protein>
    <submittedName>
        <fullName evidence="10">MFS transporter</fullName>
    </submittedName>
</protein>
<feature type="transmembrane region" description="Helical" evidence="8">
    <location>
        <begin position="47"/>
        <end position="66"/>
    </location>
</feature>
<feature type="transmembrane region" description="Helical" evidence="8">
    <location>
        <begin position="307"/>
        <end position="328"/>
    </location>
</feature>
<evidence type="ECO:0000259" key="9">
    <source>
        <dbReference type="PROSITE" id="PS50850"/>
    </source>
</evidence>
<evidence type="ECO:0000256" key="7">
    <source>
        <dbReference type="ARBA" id="ARBA00023136"/>
    </source>
</evidence>
<dbReference type="Proteomes" id="UP000036908">
    <property type="component" value="Unassembled WGS sequence"/>
</dbReference>
<evidence type="ECO:0000313" key="10">
    <source>
        <dbReference type="EMBL" id="KOF03253.1"/>
    </source>
</evidence>
<feature type="transmembrane region" description="Helical" evidence="8">
    <location>
        <begin position="252"/>
        <end position="271"/>
    </location>
</feature>
<name>A0A0L8ALA9_9BACT</name>
<evidence type="ECO:0000256" key="3">
    <source>
        <dbReference type="ARBA" id="ARBA00007520"/>
    </source>
</evidence>
<dbReference type="GO" id="GO:0022857">
    <property type="term" value="F:transmembrane transporter activity"/>
    <property type="evidence" value="ECO:0007669"/>
    <property type="project" value="InterPro"/>
</dbReference>
<dbReference type="InterPro" id="IPR036259">
    <property type="entry name" value="MFS_trans_sf"/>
</dbReference>
<reference evidence="11" key="1">
    <citation type="submission" date="2014-11" db="EMBL/GenBank/DDBJ databases">
        <title>Genome sequencing of Roseivirga sp. D-25.</title>
        <authorList>
            <person name="Selvaratnam C."/>
            <person name="Thevarajoo S."/>
            <person name="Goh K.M."/>
            <person name="Eee R."/>
            <person name="Chan K.-G."/>
            <person name="Chong C.S."/>
        </authorList>
    </citation>
    <scope>NUCLEOTIDE SEQUENCE [LARGE SCALE GENOMIC DNA]</scope>
    <source>
        <strain evidence="11">D-25</strain>
    </source>
</reference>
<comment type="similarity">
    <text evidence="3">Belongs to the major facilitator superfamily. TCR/Tet family.</text>
</comment>
<dbReference type="AlphaFoldDB" id="A0A0L8ALA9"/>
<evidence type="ECO:0000313" key="11">
    <source>
        <dbReference type="Proteomes" id="UP000036908"/>
    </source>
</evidence>
<dbReference type="PROSITE" id="PS00216">
    <property type="entry name" value="SUGAR_TRANSPORT_1"/>
    <property type="match status" value="1"/>
</dbReference>
<dbReference type="GO" id="GO:0016020">
    <property type="term" value="C:membrane"/>
    <property type="evidence" value="ECO:0007669"/>
    <property type="project" value="UniProtKB-SubCell"/>
</dbReference>
<keyword evidence="6 8" id="KW-1133">Transmembrane helix</keyword>
<feature type="transmembrane region" description="Helical" evidence="8">
    <location>
        <begin position="213"/>
        <end position="232"/>
    </location>
</feature>
<feature type="transmembrane region" description="Helical" evidence="8">
    <location>
        <begin position="164"/>
        <end position="184"/>
    </location>
</feature>
<dbReference type="RefSeq" id="WP_053223199.1">
    <property type="nucleotide sequence ID" value="NZ_JSVA01000008.1"/>
</dbReference>
<dbReference type="InterPro" id="IPR020846">
    <property type="entry name" value="MFS_dom"/>
</dbReference>
<comment type="subcellular location">
    <subcellularLocation>
        <location evidence="2">Membrane</location>
        <topology evidence="2">Multi-pass membrane protein</topology>
    </subcellularLocation>
</comment>
<dbReference type="SUPFAM" id="SSF103473">
    <property type="entry name" value="MFS general substrate transporter"/>
    <property type="match status" value="1"/>
</dbReference>
<organism evidence="10 11">
    <name type="scientific">Roseivirga seohaensis subsp. aquiponti</name>
    <dbReference type="NCBI Taxonomy" id="1566026"/>
    <lineage>
        <taxon>Bacteria</taxon>
        <taxon>Pseudomonadati</taxon>
        <taxon>Bacteroidota</taxon>
        <taxon>Cytophagia</taxon>
        <taxon>Cytophagales</taxon>
        <taxon>Roseivirgaceae</taxon>
        <taxon>Roseivirga</taxon>
    </lineage>
</organism>
<dbReference type="EMBL" id="JSVA01000008">
    <property type="protein sequence ID" value="KOF03253.1"/>
    <property type="molecule type" value="Genomic_DNA"/>
</dbReference>
<dbReference type="Pfam" id="PF07690">
    <property type="entry name" value="MFS_1"/>
    <property type="match status" value="1"/>
</dbReference>
<dbReference type="InterPro" id="IPR005829">
    <property type="entry name" value="Sugar_transporter_CS"/>
</dbReference>
<keyword evidence="11" id="KW-1185">Reference proteome</keyword>
<evidence type="ECO:0000256" key="2">
    <source>
        <dbReference type="ARBA" id="ARBA00004141"/>
    </source>
</evidence>
<dbReference type="InterPro" id="IPR011701">
    <property type="entry name" value="MFS"/>
</dbReference>
<dbReference type="PANTHER" id="PTHR23504:SF15">
    <property type="entry name" value="MAJOR FACILITATOR SUPERFAMILY (MFS) PROFILE DOMAIN-CONTAINING PROTEIN"/>
    <property type="match status" value="1"/>
</dbReference>
<feature type="transmembrane region" description="Helical" evidence="8">
    <location>
        <begin position="340"/>
        <end position="366"/>
    </location>
</feature>
<accession>A0A0L8ALA9</accession>
<sequence>MSKRTPAMPFILATILIDIIGIGIVLPVVPTLILELGGESISETAKIGGLLALSYASMQFVFSPILGGLSDKYGRRPILLISLFALGIDYFIAALSPTLAWLFLARIVAGIGGASITTAMAYIADVSPSEKRAQNFGMIGAAFGVGFIIGPLTGGLLGEIGPRVPFFVACCLALLNWLYGYFILPESLTPENRRPFSWKRANPIGSLAQLKKYPVIMGLVFSLVLIYIAAHAVQSNWSFFVIEEFQWSEAQIGYSLAFVGLMVALVQGLLIRVAVPKLGQKRAVYIGITFYALGLLLFAFANKSWMMYAFMIPYALGGLAGPTLQAIMSSQVPANEQGELQGGLTSLISVTSIIGPPLMTGIFAYFTTEGNFYFAGAAFLLGAILTFLSVIFAYRTLRKTNLS</sequence>
<dbReference type="Gene3D" id="1.20.1250.20">
    <property type="entry name" value="MFS general substrate transporter like domains"/>
    <property type="match status" value="1"/>
</dbReference>